<proteinExistence type="predicted"/>
<keyword evidence="2" id="KW-1185">Reference proteome</keyword>
<organism evidence="1 2">
    <name type="scientific">Corynebacterium hylobatis</name>
    <dbReference type="NCBI Taxonomy" id="1859290"/>
    <lineage>
        <taxon>Bacteria</taxon>
        <taxon>Bacillati</taxon>
        <taxon>Actinomycetota</taxon>
        <taxon>Actinomycetes</taxon>
        <taxon>Mycobacteriales</taxon>
        <taxon>Corynebacteriaceae</taxon>
        <taxon>Corynebacterium</taxon>
    </lineage>
</organism>
<gene>
    <name evidence="1" type="ORF">EAH68_00155</name>
</gene>
<accession>A0A430I299</accession>
<dbReference type="AlphaFoldDB" id="A0A430I299"/>
<dbReference type="EMBL" id="RXHJ01000001">
    <property type="protein sequence ID" value="RSZ66013.1"/>
    <property type="molecule type" value="Genomic_DNA"/>
</dbReference>
<dbReference type="Proteomes" id="UP000274907">
    <property type="component" value="Unassembled WGS sequence"/>
</dbReference>
<protein>
    <submittedName>
        <fullName evidence="1">Uncharacterized protein</fullName>
    </submittedName>
</protein>
<evidence type="ECO:0000313" key="1">
    <source>
        <dbReference type="EMBL" id="RSZ66013.1"/>
    </source>
</evidence>
<dbReference type="RefSeq" id="WP_126119302.1">
    <property type="nucleotide sequence ID" value="NZ_RXHJ01000001.1"/>
</dbReference>
<sequence length="193" mass="20897">MSTQTLASPPRWRILLTGAVASVMVLTGCSTTGNDAESPEQSQAEAVLPATITDNLSLCEVLVGGGALTAELQTDVEETFCIWDDENFPRVEEDINTTTQTLNFATDAEVVRHIEAIEAGDPEDPVSQTFGWEEIWNDGSNGKPRVVVYHWPAGTVANVKLAYPEDDFAAHWTVQTTVTPEEAKEFLAGLGVM</sequence>
<evidence type="ECO:0000313" key="2">
    <source>
        <dbReference type="Proteomes" id="UP000274907"/>
    </source>
</evidence>
<comment type="caution">
    <text evidence="1">The sequence shown here is derived from an EMBL/GenBank/DDBJ whole genome shotgun (WGS) entry which is preliminary data.</text>
</comment>
<name>A0A430I299_9CORY</name>
<reference evidence="1 2" key="1">
    <citation type="submission" date="2018-12" db="EMBL/GenBank/DDBJ databases">
        <title>YIM 101343 draft genome.</title>
        <authorList>
            <person name="Chen X."/>
        </authorList>
    </citation>
    <scope>NUCLEOTIDE SEQUENCE [LARGE SCALE GENOMIC DNA]</scope>
    <source>
        <strain evidence="1 2">YIM 101343</strain>
    </source>
</reference>